<evidence type="ECO:0000259" key="2">
    <source>
        <dbReference type="Pfam" id="PF00188"/>
    </source>
</evidence>
<keyword evidence="4" id="KW-1185">Reference proteome</keyword>
<sequence length="363" mass="38192">MARGAVFQDPAPPPRTPRVQTYNNPKNVRKSHFAVAATSVLVAVCARIDSAGATPPTIAANLPHRPTVSNEFSPSAPATGTRRSTYFRTDPRLEFFNALNALRLAIGVGALRQDPALDAAAENHLEYMKLNAVMSHTEIPGNPGFTSPDPYRQVLAVGGSHKQWVGQNAYNGDLGRCLASMANSVYHLQGITSNQETIGLAMRDNYCVANFGIVTADGTGGYGLAQWGGQQLPPGSGAHYPANNASVHGVFVPAEEIPNPAPDLATAGPPIMFRVNVEKPSDVLTVSDFTLTGPGGHAVPARILVPAESKAGSVASAIADASLYRGVVFLLPTQPIAAGTYKATFAGARNGVAIHQSWRFTAY</sequence>
<dbReference type="Gene3D" id="3.40.33.10">
    <property type="entry name" value="CAP"/>
    <property type="match status" value="1"/>
</dbReference>
<gene>
    <name evidence="3" type="ORF">LMG26411_01716</name>
</gene>
<name>A0ABM8TDX8_9BURK</name>
<evidence type="ECO:0000256" key="1">
    <source>
        <dbReference type="SAM" id="MobiDB-lite"/>
    </source>
</evidence>
<evidence type="ECO:0000313" key="4">
    <source>
        <dbReference type="Proteomes" id="UP000672657"/>
    </source>
</evidence>
<dbReference type="Proteomes" id="UP000672657">
    <property type="component" value="Unassembled WGS sequence"/>
</dbReference>
<feature type="compositionally biased region" description="Polar residues" evidence="1">
    <location>
        <begin position="67"/>
        <end position="83"/>
    </location>
</feature>
<protein>
    <recommendedName>
        <fullName evidence="2">SCP domain-containing protein</fullName>
    </recommendedName>
</protein>
<dbReference type="InterPro" id="IPR035940">
    <property type="entry name" value="CAP_sf"/>
</dbReference>
<reference evidence="3 4" key="1">
    <citation type="submission" date="2021-03" db="EMBL/GenBank/DDBJ databases">
        <authorList>
            <person name="Peeters C."/>
        </authorList>
    </citation>
    <scope>NUCLEOTIDE SEQUENCE [LARGE SCALE GENOMIC DNA]</scope>
    <source>
        <strain evidence="3 4">LMG 26411</strain>
    </source>
</reference>
<dbReference type="SUPFAM" id="SSF55797">
    <property type="entry name" value="PR-1-like"/>
    <property type="match status" value="1"/>
</dbReference>
<proteinExistence type="predicted"/>
<feature type="domain" description="SCP" evidence="2">
    <location>
        <begin position="96"/>
        <end position="190"/>
    </location>
</feature>
<organism evidence="3 4">
    <name type="scientific">Cupriavidus numazuensis</name>
    <dbReference type="NCBI Taxonomy" id="221992"/>
    <lineage>
        <taxon>Bacteria</taxon>
        <taxon>Pseudomonadati</taxon>
        <taxon>Pseudomonadota</taxon>
        <taxon>Betaproteobacteria</taxon>
        <taxon>Burkholderiales</taxon>
        <taxon>Burkholderiaceae</taxon>
        <taxon>Cupriavidus</taxon>
    </lineage>
</organism>
<accession>A0ABM8TDX8</accession>
<comment type="caution">
    <text evidence="3">The sequence shown here is derived from an EMBL/GenBank/DDBJ whole genome shotgun (WGS) entry which is preliminary data.</text>
</comment>
<feature type="region of interest" description="Disordered" evidence="1">
    <location>
        <begin position="57"/>
        <end position="83"/>
    </location>
</feature>
<dbReference type="InterPro" id="IPR014044">
    <property type="entry name" value="CAP_dom"/>
</dbReference>
<dbReference type="EMBL" id="CAJPVI010000008">
    <property type="protein sequence ID" value="CAG2139490.1"/>
    <property type="molecule type" value="Genomic_DNA"/>
</dbReference>
<feature type="region of interest" description="Disordered" evidence="1">
    <location>
        <begin position="1"/>
        <end position="25"/>
    </location>
</feature>
<evidence type="ECO:0000313" key="3">
    <source>
        <dbReference type="EMBL" id="CAG2139490.1"/>
    </source>
</evidence>
<dbReference type="Pfam" id="PF00188">
    <property type="entry name" value="CAP"/>
    <property type="match status" value="1"/>
</dbReference>